<keyword evidence="4" id="KW-1185">Reference proteome</keyword>
<evidence type="ECO:0000256" key="1">
    <source>
        <dbReference type="SAM" id="MobiDB-lite"/>
    </source>
</evidence>
<dbReference type="GO" id="GO:0016020">
    <property type="term" value="C:membrane"/>
    <property type="evidence" value="ECO:0007669"/>
    <property type="project" value="UniProtKB-SubCell"/>
</dbReference>
<feature type="compositionally biased region" description="Polar residues" evidence="1">
    <location>
        <begin position="418"/>
        <end position="429"/>
    </location>
</feature>
<name>A0A9P0FQW5_BRAAE</name>
<feature type="transmembrane region" description="Helical" evidence="2">
    <location>
        <begin position="113"/>
        <end position="135"/>
    </location>
</feature>
<accession>A0A9P0FQW5</accession>
<organism evidence="3 4">
    <name type="scientific">Brassicogethes aeneus</name>
    <name type="common">Rape pollen beetle</name>
    <name type="synonym">Meligethes aeneus</name>
    <dbReference type="NCBI Taxonomy" id="1431903"/>
    <lineage>
        <taxon>Eukaryota</taxon>
        <taxon>Metazoa</taxon>
        <taxon>Ecdysozoa</taxon>
        <taxon>Arthropoda</taxon>
        <taxon>Hexapoda</taxon>
        <taxon>Insecta</taxon>
        <taxon>Pterygota</taxon>
        <taxon>Neoptera</taxon>
        <taxon>Endopterygota</taxon>
        <taxon>Coleoptera</taxon>
        <taxon>Polyphaga</taxon>
        <taxon>Cucujiformia</taxon>
        <taxon>Nitidulidae</taxon>
        <taxon>Meligethinae</taxon>
        <taxon>Brassicogethes</taxon>
    </lineage>
</organism>
<dbReference type="EMBL" id="OV121140">
    <property type="protein sequence ID" value="CAH0564607.1"/>
    <property type="molecule type" value="Genomic_DNA"/>
</dbReference>
<evidence type="ECO:0000256" key="2">
    <source>
        <dbReference type="SAM" id="Phobius"/>
    </source>
</evidence>
<proteinExistence type="predicted"/>
<feature type="transmembrane region" description="Helical" evidence="2">
    <location>
        <begin position="205"/>
        <end position="227"/>
    </location>
</feature>
<gene>
    <name evidence="3" type="ORF">MELIAE_LOCUS13116</name>
</gene>
<feature type="transmembrane region" description="Helical" evidence="2">
    <location>
        <begin position="147"/>
        <end position="172"/>
    </location>
</feature>
<dbReference type="Proteomes" id="UP001154078">
    <property type="component" value="Chromosome 9"/>
</dbReference>
<dbReference type="AlphaFoldDB" id="A0A9P0FQW5"/>
<feature type="region of interest" description="Disordered" evidence="1">
    <location>
        <begin position="340"/>
        <end position="371"/>
    </location>
</feature>
<keyword evidence="2" id="KW-1133">Transmembrane helix</keyword>
<sequence>MSKIAETQQKNTSISDNLDAITSESDTHTKSMDNNLTISTKLSTDQLICKTPQLSPSISVKSLKDETTKKKTVRINGFLYLGILQVLFGILMMVFGVLVILHRASLSQYGGGFWGGGLAVATGISGILSAAKTFCPLKSTAQTVAHTVYLALSLISLAVSQLVVVIAATGLARDVNIVDPDDKPPTIHSITDDISIELPSNYHSILANVGLLIVAAVECACAAIAAYKSARDVCPCFRKNNDESFRELNLQNSHAIVSSWLGKHAGDSPAPQFYVVAAAPPHSTLGKVSKMSGQFTPVFAIPPMMQPQMVRYPLIPAPLGQIPSPIIPPPGYLQYKVQRNYKKKPRPRQREGTPKRSRSKSRSKSRERQITELDVARTYTGLDRTIAEEFIDILDSKNVSTCSDYSCTSSSGSSHQSPINDCNTNSDAASNDFLVNNKV</sequence>
<evidence type="ECO:0000313" key="4">
    <source>
        <dbReference type="Proteomes" id="UP001154078"/>
    </source>
</evidence>
<keyword evidence="2" id="KW-0812">Transmembrane</keyword>
<reference evidence="3" key="1">
    <citation type="submission" date="2021-12" db="EMBL/GenBank/DDBJ databases">
        <authorList>
            <person name="King R."/>
        </authorList>
    </citation>
    <scope>NUCLEOTIDE SEQUENCE</scope>
</reference>
<feature type="transmembrane region" description="Helical" evidence="2">
    <location>
        <begin position="78"/>
        <end position="101"/>
    </location>
</feature>
<feature type="region of interest" description="Disordered" evidence="1">
    <location>
        <begin position="404"/>
        <end position="439"/>
    </location>
</feature>
<keyword evidence="2" id="KW-0472">Membrane</keyword>
<protein>
    <submittedName>
        <fullName evidence="3">Uncharacterized protein</fullName>
    </submittedName>
</protein>
<feature type="compositionally biased region" description="Low complexity" evidence="1">
    <location>
        <begin position="404"/>
        <end position="417"/>
    </location>
</feature>
<dbReference type="OrthoDB" id="7733275at2759"/>
<evidence type="ECO:0000313" key="3">
    <source>
        <dbReference type="EMBL" id="CAH0564607.1"/>
    </source>
</evidence>